<protein>
    <recommendedName>
        <fullName evidence="6">Annexin</fullName>
    </recommendedName>
</protein>
<evidence type="ECO:0000256" key="2">
    <source>
        <dbReference type="ARBA" id="ARBA00022737"/>
    </source>
</evidence>
<dbReference type="Gene3D" id="1.10.220.10">
    <property type="entry name" value="Annexin"/>
    <property type="match status" value="4"/>
</dbReference>
<name>A0A4W3HPL6_CALMI</name>
<dbReference type="GO" id="GO:0005509">
    <property type="term" value="F:calcium ion binding"/>
    <property type="evidence" value="ECO:0007669"/>
    <property type="project" value="InterPro"/>
</dbReference>
<reference evidence="7" key="4">
    <citation type="submission" date="2025-08" db="UniProtKB">
        <authorList>
            <consortium name="Ensembl"/>
        </authorList>
    </citation>
    <scope>IDENTIFICATION</scope>
</reference>
<evidence type="ECO:0000256" key="4">
    <source>
        <dbReference type="ARBA" id="ARBA00023216"/>
    </source>
</evidence>
<dbReference type="SUPFAM" id="SSF47874">
    <property type="entry name" value="Annexin"/>
    <property type="match status" value="1"/>
</dbReference>
<dbReference type="GO" id="GO:0005886">
    <property type="term" value="C:plasma membrane"/>
    <property type="evidence" value="ECO:0007669"/>
    <property type="project" value="TreeGrafter"/>
</dbReference>
<dbReference type="Ensembl" id="ENSCMIT00000017378.1">
    <property type="protein sequence ID" value="ENSCMIP00000017042.1"/>
    <property type="gene ID" value="ENSCMIG00000008154.1"/>
</dbReference>
<accession>A0A4W3HPL6</accession>
<reference evidence="8" key="2">
    <citation type="journal article" date="2007" name="PLoS Biol.">
        <title>Survey sequencing and comparative analysis of the elephant shark (Callorhinchus milii) genome.</title>
        <authorList>
            <person name="Venkatesh B."/>
            <person name="Kirkness E.F."/>
            <person name="Loh Y.H."/>
            <person name="Halpern A.L."/>
            <person name="Lee A.P."/>
            <person name="Johnson J."/>
            <person name="Dandona N."/>
            <person name="Viswanathan L.D."/>
            <person name="Tay A."/>
            <person name="Venter J.C."/>
            <person name="Strausberg R.L."/>
            <person name="Brenner S."/>
        </authorList>
    </citation>
    <scope>NUCLEOTIDE SEQUENCE [LARGE SCALE GENOMIC DNA]</scope>
</reference>
<gene>
    <name evidence="7" type="primary">LOC103183216</name>
</gene>
<dbReference type="PANTHER" id="PTHR10502">
    <property type="entry name" value="ANNEXIN"/>
    <property type="match status" value="1"/>
</dbReference>
<keyword evidence="2 6" id="KW-0677">Repeat</keyword>
<dbReference type="PROSITE" id="PS51897">
    <property type="entry name" value="ANNEXIN_2"/>
    <property type="match status" value="4"/>
</dbReference>
<dbReference type="GO" id="GO:0005737">
    <property type="term" value="C:cytoplasm"/>
    <property type="evidence" value="ECO:0007669"/>
    <property type="project" value="TreeGrafter"/>
</dbReference>
<dbReference type="STRING" id="7868.ENSCMIP00000017042"/>
<keyword evidence="5 6" id="KW-0111">Calcium/phospholipid-binding</keyword>
<dbReference type="SMART" id="SM00335">
    <property type="entry name" value="ANX"/>
    <property type="match status" value="4"/>
</dbReference>
<evidence type="ECO:0000256" key="1">
    <source>
        <dbReference type="ARBA" id="ARBA00007831"/>
    </source>
</evidence>
<evidence type="ECO:0000256" key="3">
    <source>
        <dbReference type="ARBA" id="ARBA00022837"/>
    </source>
</evidence>
<comment type="domain">
    <text evidence="6">A pair of annexin repeats may form one binding site for calcium and phospholipid.</text>
</comment>
<dbReference type="InParanoid" id="A0A4W3HPL6"/>
<dbReference type="FunFam" id="1.10.220.10:FF:000001">
    <property type="entry name" value="Annexin"/>
    <property type="match status" value="1"/>
</dbReference>
<evidence type="ECO:0000256" key="6">
    <source>
        <dbReference type="RuleBase" id="RU003540"/>
    </source>
</evidence>
<dbReference type="InterPro" id="IPR018252">
    <property type="entry name" value="Annexin_repeat_CS"/>
</dbReference>
<dbReference type="AlphaFoldDB" id="A0A4W3HPL6"/>
<dbReference type="FunFam" id="1.10.220.10:FF:000005">
    <property type="entry name" value="Annexin"/>
    <property type="match status" value="1"/>
</dbReference>
<sequence>MKVKSSLGFSHTTREIHQPAVHYHIHFSEDEDAKRIKKACKGAGTDETAIIKILARRTMEQRQKIKEKYLALYGKELEKVLKNELSGNFEKAIMGLLEPPCEVNAKSLHKALKGAGTDEDVLIEILCTQSNKVFLFNPLKVFEKDLESEVRSDTKGTLKNLLVLLLQADRDEENDINENLAELDAKELYKAGENRWGTDELPFNTVLAKRNWMQLRATFKAYSILHGKDIEEVIESETSGDVEKAYLTIVQCTRDSHSYFAKQLHEAMKGSGTKEDTLIRIIVAHAEVDLVFIKEKYKELNKKSLAEAVKSETSGDFQKLLLALLQ</sequence>
<keyword evidence="4 6" id="KW-0041">Annexin</keyword>
<dbReference type="GeneTree" id="ENSGT00940000159797"/>
<dbReference type="InterPro" id="IPR037104">
    <property type="entry name" value="Annexin_sf"/>
</dbReference>
<comment type="similarity">
    <text evidence="1 6">Belongs to the annexin family.</text>
</comment>
<dbReference type="FunFam" id="1.10.220.10:FF:000002">
    <property type="entry name" value="Annexin"/>
    <property type="match status" value="1"/>
</dbReference>
<keyword evidence="8" id="KW-1185">Reference proteome</keyword>
<dbReference type="OMA" id="LLIGKDM"/>
<dbReference type="InterPro" id="IPR001464">
    <property type="entry name" value="Annexin"/>
</dbReference>
<dbReference type="PANTHER" id="PTHR10502:SF175">
    <property type="entry name" value="ANNEXIN A13"/>
    <property type="match status" value="1"/>
</dbReference>
<dbReference type="GO" id="GO:0001786">
    <property type="term" value="F:phosphatidylserine binding"/>
    <property type="evidence" value="ECO:0007669"/>
    <property type="project" value="TreeGrafter"/>
</dbReference>
<evidence type="ECO:0000313" key="7">
    <source>
        <dbReference type="Ensembl" id="ENSCMIP00000017042.1"/>
    </source>
</evidence>
<reference evidence="8" key="3">
    <citation type="journal article" date="2014" name="Nature">
        <title>Elephant shark genome provides unique insights into gnathostome evolution.</title>
        <authorList>
            <consortium name="International Elephant Shark Genome Sequencing Consortium"/>
            <person name="Venkatesh B."/>
            <person name="Lee A.P."/>
            <person name="Ravi V."/>
            <person name="Maurya A.K."/>
            <person name="Lian M.M."/>
            <person name="Swann J.B."/>
            <person name="Ohta Y."/>
            <person name="Flajnik M.F."/>
            <person name="Sutoh Y."/>
            <person name="Kasahara M."/>
            <person name="Hoon S."/>
            <person name="Gangu V."/>
            <person name="Roy S.W."/>
            <person name="Irimia M."/>
            <person name="Korzh V."/>
            <person name="Kondrychyn I."/>
            <person name="Lim Z.W."/>
            <person name="Tay B.H."/>
            <person name="Tohari S."/>
            <person name="Kong K.W."/>
            <person name="Ho S."/>
            <person name="Lorente-Galdos B."/>
            <person name="Quilez J."/>
            <person name="Marques-Bonet T."/>
            <person name="Raney B.J."/>
            <person name="Ingham P.W."/>
            <person name="Tay A."/>
            <person name="Hillier L.W."/>
            <person name="Minx P."/>
            <person name="Boehm T."/>
            <person name="Wilson R.K."/>
            <person name="Brenner S."/>
            <person name="Warren W.C."/>
        </authorList>
    </citation>
    <scope>NUCLEOTIDE SEQUENCE [LARGE SCALE GENOMIC DNA]</scope>
</reference>
<reference evidence="7" key="5">
    <citation type="submission" date="2025-09" db="UniProtKB">
        <authorList>
            <consortium name="Ensembl"/>
        </authorList>
    </citation>
    <scope>IDENTIFICATION</scope>
</reference>
<dbReference type="InterPro" id="IPR018502">
    <property type="entry name" value="Annexin_repeat"/>
</dbReference>
<proteinExistence type="inferred from homology"/>
<dbReference type="GO" id="GO:0012506">
    <property type="term" value="C:vesicle membrane"/>
    <property type="evidence" value="ECO:0007669"/>
    <property type="project" value="TreeGrafter"/>
</dbReference>
<dbReference type="GO" id="GO:0005544">
    <property type="term" value="F:calcium-dependent phospholipid binding"/>
    <property type="evidence" value="ECO:0007669"/>
    <property type="project" value="UniProtKB-KW"/>
</dbReference>
<evidence type="ECO:0000256" key="5">
    <source>
        <dbReference type="ARBA" id="ARBA00023302"/>
    </source>
</evidence>
<dbReference type="PROSITE" id="PS00223">
    <property type="entry name" value="ANNEXIN_1"/>
    <property type="match status" value="1"/>
</dbReference>
<dbReference type="GO" id="GO:0005634">
    <property type="term" value="C:nucleus"/>
    <property type="evidence" value="ECO:0007669"/>
    <property type="project" value="TreeGrafter"/>
</dbReference>
<reference evidence="8" key="1">
    <citation type="journal article" date="2006" name="Science">
        <title>Ancient noncoding elements conserved in the human genome.</title>
        <authorList>
            <person name="Venkatesh B."/>
            <person name="Kirkness E.F."/>
            <person name="Loh Y.H."/>
            <person name="Halpern A.L."/>
            <person name="Lee A.P."/>
            <person name="Johnson J."/>
            <person name="Dandona N."/>
            <person name="Viswanathan L.D."/>
            <person name="Tay A."/>
            <person name="Venter J.C."/>
            <person name="Strausberg R.L."/>
            <person name="Brenner S."/>
        </authorList>
    </citation>
    <scope>NUCLEOTIDE SEQUENCE [LARGE SCALE GENOMIC DNA]</scope>
</reference>
<keyword evidence="3 6" id="KW-0106">Calcium</keyword>
<dbReference type="Pfam" id="PF00191">
    <property type="entry name" value="Annexin"/>
    <property type="match status" value="4"/>
</dbReference>
<organism evidence="7 8">
    <name type="scientific">Callorhinchus milii</name>
    <name type="common">Ghost shark</name>
    <dbReference type="NCBI Taxonomy" id="7868"/>
    <lineage>
        <taxon>Eukaryota</taxon>
        <taxon>Metazoa</taxon>
        <taxon>Chordata</taxon>
        <taxon>Craniata</taxon>
        <taxon>Vertebrata</taxon>
        <taxon>Chondrichthyes</taxon>
        <taxon>Holocephali</taxon>
        <taxon>Chimaeriformes</taxon>
        <taxon>Callorhinchidae</taxon>
        <taxon>Callorhinchus</taxon>
    </lineage>
</organism>
<dbReference type="PRINTS" id="PR00196">
    <property type="entry name" value="ANNEXIN"/>
</dbReference>
<dbReference type="Proteomes" id="UP000314986">
    <property type="component" value="Unassembled WGS sequence"/>
</dbReference>
<evidence type="ECO:0000313" key="8">
    <source>
        <dbReference type="Proteomes" id="UP000314986"/>
    </source>
</evidence>